<sequence>MHQFTVDYIRRLFRDINTNLLRKFNKLFKKDETGKNREWRDIEEGKIRDLWAKTRAEMSAIINEFAYIRLSRGALLQALDESKSEITPGGEPSHITPLLSRAFSRSRASLSNQFDRLLTEEDLNRVKDKFQEDTDFVLEEAIRKHHNVQATSIPWWIYLLIAFFAADNVLSWLSSPFFFYPIMMIASVVAMMYSMGLGGIMFPLFRQSVNMVLRRANIDFVI</sequence>
<dbReference type="OrthoDB" id="1597724at2759"/>
<dbReference type="InterPro" id="IPR008803">
    <property type="entry name" value="RHD3/Sey1"/>
</dbReference>
<keyword evidence="6" id="KW-1185">Reference proteome</keyword>
<evidence type="ECO:0000256" key="2">
    <source>
        <dbReference type="ARBA" id="ARBA00022989"/>
    </source>
</evidence>
<evidence type="ECO:0000313" key="5">
    <source>
        <dbReference type="EMBL" id="TNV82971.1"/>
    </source>
</evidence>
<keyword evidence="3" id="KW-0472">Membrane</keyword>
<comment type="caution">
    <text evidence="5">The sequence shown here is derived from an EMBL/GenBank/DDBJ whole genome shotgun (WGS) entry which is preliminary data.</text>
</comment>
<dbReference type="GO" id="GO:0005783">
    <property type="term" value="C:endoplasmic reticulum"/>
    <property type="evidence" value="ECO:0007669"/>
    <property type="project" value="TreeGrafter"/>
</dbReference>
<gene>
    <name evidence="5" type="ORF">FGO68_gene16392</name>
</gene>
<dbReference type="InterPro" id="IPR046758">
    <property type="entry name" value="Sey1/RHD3-like_3HB"/>
</dbReference>
<dbReference type="PANTHER" id="PTHR45923">
    <property type="entry name" value="PROTEIN SEY1"/>
    <property type="match status" value="1"/>
</dbReference>
<protein>
    <recommendedName>
        <fullName evidence="4">Sey1/RHD3-like three-helix bundle domain-containing protein</fullName>
    </recommendedName>
</protein>
<evidence type="ECO:0000256" key="1">
    <source>
        <dbReference type="ARBA" id="ARBA00022692"/>
    </source>
</evidence>
<name>A0A8J8T662_HALGN</name>
<keyword evidence="2 3" id="KW-1133">Transmembrane helix</keyword>
<dbReference type="Proteomes" id="UP000785679">
    <property type="component" value="Unassembled WGS sequence"/>
</dbReference>
<evidence type="ECO:0000256" key="3">
    <source>
        <dbReference type="SAM" id="Phobius"/>
    </source>
</evidence>
<reference evidence="5" key="1">
    <citation type="submission" date="2019-06" db="EMBL/GenBank/DDBJ databases">
        <authorList>
            <person name="Zheng W."/>
        </authorList>
    </citation>
    <scope>NUCLEOTIDE SEQUENCE</scope>
    <source>
        <strain evidence="5">QDHG01</strain>
    </source>
</reference>
<accession>A0A8J8T662</accession>
<evidence type="ECO:0000313" key="6">
    <source>
        <dbReference type="Proteomes" id="UP000785679"/>
    </source>
</evidence>
<feature type="transmembrane region" description="Helical" evidence="3">
    <location>
        <begin position="153"/>
        <end position="173"/>
    </location>
</feature>
<dbReference type="EMBL" id="RRYP01004313">
    <property type="protein sequence ID" value="TNV82971.1"/>
    <property type="molecule type" value="Genomic_DNA"/>
</dbReference>
<dbReference type="AlphaFoldDB" id="A0A8J8T662"/>
<feature type="transmembrane region" description="Helical" evidence="3">
    <location>
        <begin position="179"/>
        <end position="205"/>
    </location>
</feature>
<dbReference type="GO" id="GO:0003924">
    <property type="term" value="F:GTPase activity"/>
    <property type="evidence" value="ECO:0007669"/>
    <property type="project" value="TreeGrafter"/>
</dbReference>
<evidence type="ECO:0000259" key="4">
    <source>
        <dbReference type="Pfam" id="PF20428"/>
    </source>
</evidence>
<dbReference type="GO" id="GO:0016320">
    <property type="term" value="P:endoplasmic reticulum membrane fusion"/>
    <property type="evidence" value="ECO:0007669"/>
    <property type="project" value="TreeGrafter"/>
</dbReference>
<feature type="domain" description="Sey1/RHD3-like three-helix bundle" evidence="4">
    <location>
        <begin position="16"/>
        <end position="203"/>
    </location>
</feature>
<keyword evidence="1 3" id="KW-0812">Transmembrane</keyword>
<dbReference type="Pfam" id="PF20428">
    <property type="entry name" value="Sey1_3HB"/>
    <property type="match status" value="1"/>
</dbReference>
<organism evidence="5 6">
    <name type="scientific">Halteria grandinella</name>
    <dbReference type="NCBI Taxonomy" id="5974"/>
    <lineage>
        <taxon>Eukaryota</taxon>
        <taxon>Sar</taxon>
        <taxon>Alveolata</taxon>
        <taxon>Ciliophora</taxon>
        <taxon>Intramacronucleata</taxon>
        <taxon>Spirotrichea</taxon>
        <taxon>Stichotrichia</taxon>
        <taxon>Sporadotrichida</taxon>
        <taxon>Halteriidae</taxon>
        <taxon>Halteria</taxon>
    </lineage>
</organism>
<proteinExistence type="predicted"/>
<dbReference type="PANTHER" id="PTHR45923:SF2">
    <property type="entry name" value="PROTEIN SEY1"/>
    <property type="match status" value="1"/>
</dbReference>